<protein>
    <submittedName>
        <fullName evidence="3">Putative DNA-binding protein</fullName>
    </submittedName>
</protein>
<proteinExistence type="predicted"/>
<name>D1Q0G3_9BACT</name>
<organism evidence="3 4">
    <name type="scientific">Hallella bergensis DSM 17361</name>
    <dbReference type="NCBI Taxonomy" id="585502"/>
    <lineage>
        <taxon>Bacteria</taxon>
        <taxon>Pseudomonadati</taxon>
        <taxon>Bacteroidota</taxon>
        <taxon>Bacteroidia</taxon>
        <taxon>Bacteroidales</taxon>
        <taxon>Prevotellaceae</taxon>
        <taxon>Hallella</taxon>
    </lineage>
</organism>
<dbReference type="Gene3D" id="4.10.520.10">
    <property type="entry name" value="IHF-like DNA-binding proteins"/>
    <property type="match status" value="1"/>
</dbReference>
<evidence type="ECO:0000259" key="2">
    <source>
        <dbReference type="Pfam" id="PF18291"/>
    </source>
</evidence>
<dbReference type="OrthoDB" id="1097035at2"/>
<reference evidence="3 4" key="1">
    <citation type="submission" date="2009-10" db="EMBL/GenBank/DDBJ databases">
        <authorList>
            <person name="Qin X."/>
            <person name="Bachman B."/>
            <person name="Battles P."/>
            <person name="Bell A."/>
            <person name="Bess C."/>
            <person name="Bickham C."/>
            <person name="Chaboub L."/>
            <person name="Chen D."/>
            <person name="Coyle M."/>
            <person name="Deiros D.R."/>
            <person name="Dinh H."/>
            <person name="Forbes L."/>
            <person name="Fowler G."/>
            <person name="Francisco L."/>
            <person name="Fu Q."/>
            <person name="Gubbala S."/>
            <person name="Hale W."/>
            <person name="Han Y."/>
            <person name="Hemphill L."/>
            <person name="Highlander S.K."/>
            <person name="Hirani K."/>
            <person name="Hogues M."/>
            <person name="Jackson L."/>
            <person name="Jakkamsetti A."/>
            <person name="Javaid M."/>
            <person name="Jiang H."/>
            <person name="Korchina V."/>
            <person name="Kovar C."/>
            <person name="Lara F."/>
            <person name="Lee S."/>
            <person name="Mata R."/>
            <person name="Mathew T."/>
            <person name="Moen C."/>
            <person name="Morales K."/>
            <person name="Munidasa M."/>
            <person name="Nazareth L."/>
            <person name="Ngo R."/>
            <person name="Nguyen L."/>
            <person name="Okwuonu G."/>
            <person name="Ongeri F."/>
            <person name="Patil S."/>
            <person name="Petrosino J."/>
            <person name="Pham C."/>
            <person name="Pham P."/>
            <person name="Pu L.-L."/>
            <person name="Puazo M."/>
            <person name="Raj R."/>
            <person name="Reid J."/>
            <person name="Rouhana J."/>
            <person name="Saada N."/>
            <person name="Shang Y."/>
            <person name="Simmons D."/>
            <person name="Thornton R."/>
            <person name="Warren J."/>
            <person name="Weissenberger G."/>
            <person name="Zhang J."/>
            <person name="Zhang L."/>
            <person name="Zhou C."/>
            <person name="Zhu D."/>
            <person name="Muzny D."/>
            <person name="Worley K."/>
            <person name="Gibbs R."/>
        </authorList>
    </citation>
    <scope>NUCLEOTIDE SEQUENCE [LARGE SCALE GENOMIC DNA]</scope>
    <source>
        <strain evidence="3 4">DSM 17361</strain>
    </source>
</reference>
<dbReference type="RefSeq" id="WP_007175093.1">
    <property type="nucleotide sequence ID" value="NZ_GG704783.1"/>
</dbReference>
<evidence type="ECO:0000313" key="3">
    <source>
        <dbReference type="EMBL" id="EFA42810.1"/>
    </source>
</evidence>
<dbReference type="InterPro" id="IPR010992">
    <property type="entry name" value="IHF-like_DNA-bd_dom_sf"/>
</dbReference>
<dbReference type="HOGENOM" id="CLU_078159_1_0_10"/>
<dbReference type="InterPro" id="IPR041607">
    <property type="entry name" value="HU-HIG"/>
</dbReference>
<dbReference type="EMBL" id="ACKS01000109">
    <property type="protein sequence ID" value="EFA42810.1"/>
    <property type="molecule type" value="Genomic_DNA"/>
</dbReference>
<evidence type="ECO:0000313" key="4">
    <source>
        <dbReference type="Proteomes" id="UP000003160"/>
    </source>
</evidence>
<feature type="domain" description="HU" evidence="2">
    <location>
        <begin position="1"/>
        <end position="124"/>
    </location>
</feature>
<accession>D1Q0G3</accession>
<evidence type="ECO:0000256" key="1">
    <source>
        <dbReference type="ARBA" id="ARBA00023125"/>
    </source>
</evidence>
<dbReference type="GO" id="GO:0003677">
    <property type="term" value="F:DNA binding"/>
    <property type="evidence" value="ECO:0007669"/>
    <property type="project" value="UniProtKB-KW"/>
</dbReference>
<dbReference type="Gene3D" id="1.10.10.10">
    <property type="entry name" value="Winged helix-like DNA-binding domain superfamily/Winged helix DNA-binding domain"/>
    <property type="match status" value="1"/>
</dbReference>
<dbReference type="AlphaFoldDB" id="D1Q0G3"/>
<sequence length="199" mass="22898">MSIKFDIHSIENSNGSGEQRFYARPQYEQSLSPRELEEKISHNCTLTASDIRSVLAALNHVMTTELSAGRRLHLSSIGYFSLKVRSIKLEDRKKMRGNHLYASGILFRPEASVMSDMQGRVRFLRMEGTTRSHRYNADEMAKKVRSYLASHRFINRKIMEDEFGLRKSAALQWLKQLTELGILVKEGSRRSPVYMSPLS</sequence>
<dbReference type="Pfam" id="PF18291">
    <property type="entry name" value="HU-HIG"/>
    <property type="match status" value="1"/>
</dbReference>
<dbReference type="Proteomes" id="UP000003160">
    <property type="component" value="Unassembled WGS sequence"/>
</dbReference>
<dbReference type="SUPFAM" id="SSF47729">
    <property type="entry name" value="IHF-like DNA-binding proteins"/>
    <property type="match status" value="1"/>
</dbReference>
<keyword evidence="4" id="KW-1185">Reference proteome</keyword>
<dbReference type="InterPro" id="IPR036388">
    <property type="entry name" value="WH-like_DNA-bd_sf"/>
</dbReference>
<gene>
    <name evidence="3" type="ORF">HMPREF0645_2698</name>
</gene>
<dbReference type="eggNOG" id="COG0776">
    <property type="taxonomic scope" value="Bacteria"/>
</dbReference>
<keyword evidence="1 3" id="KW-0238">DNA-binding</keyword>
<comment type="caution">
    <text evidence="3">The sequence shown here is derived from an EMBL/GenBank/DDBJ whole genome shotgun (WGS) entry which is preliminary data.</text>
</comment>